<proteinExistence type="predicted"/>
<keyword evidence="13" id="KW-1185">Reference proteome</keyword>
<evidence type="ECO:0000256" key="7">
    <source>
        <dbReference type="ARBA" id="ARBA00023065"/>
    </source>
</evidence>
<evidence type="ECO:0000256" key="2">
    <source>
        <dbReference type="ARBA" id="ARBA00022448"/>
    </source>
</evidence>
<dbReference type="SMART" id="SM00248">
    <property type="entry name" value="ANK"/>
    <property type="match status" value="3"/>
</dbReference>
<dbReference type="GO" id="GO:0034703">
    <property type="term" value="C:cation channel complex"/>
    <property type="evidence" value="ECO:0007669"/>
    <property type="project" value="TreeGrafter"/>
</dbReference>
<keyword evidence="6" id="KW-0040">ANK repeat</keyword>
<feature type="transmembrane region" description="Helical" evidence="11">
    <location>
        <begin position="219"/>
        <end position="242"/>
    </location>
</feature>
<accession>A0A7D9DYM5</accession>
<evidence type="ECO:0000256" key="6">
    <source>
        <dbReference type="ARBA" id="ARBA00023043"/>
    </source>
</evidence>
<dbReference type="EMBL" id="CACRXK020002918">
    <property type="protein sequence ID" value="CAB3996657.1"/>
    <property type="molecule type" value="Genomic_DNA"/>
</dbReference>
<keyword evidence="5 11" id="KW-1133">Transmembrane helix</keyword>
<keyword evidence="4" id="KW-0677">Repeat</keyword>
<dbReference type="InterPro" id="IPR013555">
    <property type="entry name" value="TRP_dom"/>
</dbReference>
<keyword evidence="7" id="KW-0406">Ion transport</keyword>
<evidence type="ECO:0000256" key="5">
    <source>
        <dbReference type="ARBA" id="ARBA00022989"/>
    </source>
</evidence>
<dbReference type="AlphaFoldDB" id="A0A7D9DYM5"/>
<dbReference type="GO" id="GO:0005886">
    <property type="term" value="C:plasma membrane"/>
    <property type="evidence" value="ECO:0007669"/>
    <property type="project" value="TreeGrafter"/>
</dbReference>
<dbReference type="SMART" id="SM01420">
    <property type="entry name" value="TRP_2"/>
    <property type="match status" value="1"/>
</dbReference>
<feature type="compositionally biased region" description="Basic and acidic residues" evidence="10">
    <location>
        <begin position="1089"/>
        <end position="1113"/>
    </location>
</feature>
<keyword evidence="12" id="KW-0675">Receptor</keyword>
<dbReference type="PROSITE" id="PS50297">
    <property type="entry name" value="ANK_REP_REGION"/>
    <property type="match status" value="1"/>
</dbReference>
<organism evidence="12 13">
    <name type="scientific">Paramuricea clavata</name>
    <name type="common">Red gorgonian</name>
    <name type="synonym">Violescent sea-whip</name>
    <dbReference type="NCBI Taxonomy" id="317549"/>
    <lineage>
        <taxon>Eukaryota</taxon>
        <taxon>Metazoa</taxon>
        <taxon>Cnidaria</taxon>
        <taxon>Anthozoa</taxon>
        <taxon>Octocorallia</taxon>
        <taxon>Malacalcyonacea</taxon>
        <taxon>Plexauridae</taxon>
        <taxon>Paramuricea</taxon>
    </lineage>
</organism>
<dbReference type="SUPFAM" id="SSF48403">
    <property type="entry name" value="Ankyrin repeat"/>
    <property type="match status" value="1"/>
</dbReference>
<dbReference type="PROSITE" id="PS50088">
    <property type="entry name" value="ANK_REPEAT"/>
    <property type="match status" value="1"/>
</dbReference>
<dbReference type="Proteomes" id="UP001152795">
    <property type="component" value="Unassembled WGS sequence"/>
</dbReference>
<evidence type="ECO:0000256" key="11">
    <source>
        <dbReference type="SAM" id="Phobius"/>
    </source>
</evidence>
<evidence type="ECO:0000256" key="3">
    <source>
        <dbReference type="ARBA" id="ARBA00022692"/>
    </source>
</evidence>
<feature type="transmembrane region" description="Helical" evidence="11">
    <location>
        <begin position="189"/>
        <end position="207"/>
    </location>
</feature>
<keyword evidence="2" id="KW-0813">Transport</keyword>
<feature type="transmembrane region" description="Helical" evidence="11">
    <location>
        <begin position="993"/>
        <end position="1013"/>
    </location>
</feature>
<feature type="transmembrane region" description="Helical" evidence="11">
    <location>
        <begin position="355"/>
        <end position="376"/>
    </location>
</feature>
<sequence>NHTDDSYTDETDCCGFLSLKKNNLISSLTAIQTYTSITNHKLKVVNNLNFVTVYLDTKGNTNDPLTQAFDLNTKVRKRASNEPELKKEYLKISERCKTFATDLYNGCQSMKEIATLLDINEDKLIFDCHDKRLNGEERACVVKKLRTAVKSGHIEFVAHPLNQQLLNIAVYSGCLIAASALRDTRGATVIEYLIFIMVFGMVFQESIKISKDGFKYIFNWWNGVTAIMLTLFFLAAVFWMLCQVNHVIGPLQLSLFRMLQDVLKFLLFFGAIFLAFVIAIRNLYSYYHSIQAEIAEHNNKNNSMVAETNHQFSTFGERFFASTQSMFWAFFDKTDLEDFDTKDGTFKITQETAKVFFALYSICAVLVALNMLIAMMGNSYDHISQDDDIQWKFSRTQLWLKYIGKGRRTLPAPYNLLPNPQYIYEKYRHIKRRTNPTQNRDHEASRTNETGEGTSQELRSHCFSKEKFAGNICQLNVAKRRKNTERTRAKNNNRTSVKRGDIDLVKSKLDDTNNPAVNINAINRDGETALQIAVKNRNFDIMKELLAKKADLKNALLQCIVGNDLECVKILLPNKPGDIEISEDSYMTPIILAAQLGHYEIVHFFIQNNCVIEEPHDCKLNCNEECKKKSDMFRSQIAINRFRGLSNPVYMCLRKPIFGLDVYLTTEGSNDDPLTQAFDLNTKVRKRASDEPELKKEYEKISERCKTFATDLYNGCQSMKEIATLLDIDEDKLICDCDKRLDRGIRDCVVKKLRTAVKSGHIEFVAHPLNQQLLNIAVYSVIEYLIFITVFGMIFQEVIKMKHDGLLIYIKKWWNVTTTIMLILFVVAAIFWIVGFARTGGWSVVNYSLSQFAESKDGYQLLLLGNSFFSVAIVASVFYLFDLCQVNHVLGPLQLSLFRMLQDVFKFLLFFAAIFLAFAMGVRNLYSYYHSIQAEIAEHSNKTENMMAETNHPFSIFSKSTHSMFWALFDKTDLEEFDTKDGTFEITQGTAKVLFGLYSICAIIVALNMLIAMMGHSYDYISQDDDIQWKFSRTQLWLEFIDKRSTLPAPYNLLPNFHLIYEKLKKRNRVAIGTDQEANKGEGTSQEPTRNRDHEASGINETDKGTTPKERERRTIIERLVRRYLHSQESQGKNELGTLKDIEKRQHEIMKVLKEVQKGNASEYFC</sequence>
<name>A0A7D9DYM5_PARCT</name>
<feature type="transmembrane region" description="Helical" evidence="11">
    <location>
        <begin position="904"/>
        <end position="922"/>
    </location>
</feature>
<feature type="transmembrane region" description="Helical" evidence="11">
    <location>
        <begin position="776"/>
        <end position="795"/>
    </location>
</feature>
<evidence type="ECO:0000256" key="9">
    <source>
        <dbReference type="ARBA" id="ARBA00023303"/>
    </source>
</evidence>
<evidence type="ECO:0000256" key="1">
    <source>
        <dbReference type="ARBA" id="ARBA00004141"/>
    </source>
</evidence>
<feature type="non-terminal residue" evidence="12">
    <location>
        <position position="1"/>
    </location>
</feature>
<dbReference type="Pfam" id="PF12796">
    <property type="entry name" value="Ank_2"/>
    <property type="match status" value="1"/>
</dbReference>
<comment type="subcellular location">
    <subcellularLocation>
        <location evidence="1">Membrane</location>
        <topology evidence="1">Multi-pass membrane protein</topology>
    </subcellularLocation>
</comment>
<dbReference type="Gene3D" id="1.25.40.20">
    <property type="entry name" value="Ankyrin repeat-containing domain"/>
    <property type="match status" value="1"/>
</dbReference>
<dbReference type="GO" id="GO:0051480">
    <property type="term" value="P:regulation of cytosolic calcium ion concentration"/>
    <property type="evidence" value="ECO:0007669"/>
    <property type="project" value="TreeGrafter"/>
</dbReference>
<dbReference type="PANTHER" id="PTHR10117">
    <property type="entry name" value="TRANSIENT RECEPTOR POTENTIAL CHANNEL"/>
    <property type="match status" value="1"/>
</dbReference>
<dbReference type="InterPro" id="IPR002110">
    <property type="entry name" value="Ankyrin_rpt"/>
</dbReference>
<evidence type="ECO:0000256" key="8">
    <source>
        <dbReference type="ARBA" id="ARBA00023136"/>
    </source>
</evidence>
<dbReference type="PANTHER" id="PTHR10117:SF54">
    <property type="entry name" value="TRANSIENT RECEPTOR POTENTIAL-GAMMA PROTEIN"/>
    <property type="match status" value="1"/>
</dbReference>
<dbReference type="InterPro" id="IPR002153">
    <property type="entry name" value="TRPC_channel"/>
</dbReference>
<dbReference type="GO" id="GO:0070679">
    <property type="term" value="F:inositol 1,4,5 trisphosphate binding"/>
    <property type="evidence" value="ECO:0007669"/>
    <property type="project" value="TreeGrafter"/>
</dbReference>
<keyword evidence="3 11" id="KW-0812">Transmembrane</keyword>
<feature type="transmembrane region" description="Helical" evidence="11">
    <location>
        <begin position="816"/>
        <end position="838"/>
    </location>
</feature>
<evidence type="ECO:0000313" key="12">
    <source>
        <dbReference type="EMBL" id="CAB3996657.1"/>
    </source>
</evidence>
<feature type="region of interest" description="Disordered" evidence="10">
    <location>
        <begin position="433"/>
        <end position="455"/>
    </location>
</feature>
<dbReference type="Pfam" id="PF00520">
    <property type="entry name" value="Ion_trans"/>
    <property type="match status" value="2"/>
</dbReference>
<dbReference type="OrthoDB" id="5969783at2759"/>
<dbReference type="InterPro" id="IPR005821">
    <property type="entry name" value="Ion_trans_dom"/>
</dbReference>
<feature type="region of interest" description="Disordered" evidence="10">
    <location>
        <begin position="1072"/>
        <end position="1113"/>
    </location>
</feature>
<evidence type="ECO:0000256" key="10">
    <source>
        <dbReference type="SAM" id="MobiDB-lite"/>
    </source>
</evidence>
<keyword evidence="8 11" id="KW-0472">Membrane</keyword>
<protein>
    <submittedName>
        <fullName evidence="12">Short transient receptor potential channel 5</fullName>
    </submittedName>
</protein>
<feature type="transmembrane region" description="Helical" evidence="11">
    <location>
        <begin position="262"/>
        <end position="284"/>
    </location>
</feature>
<dbReference type="InterPro" id="IPR036770">
    <property type="entry name" value="Ankyrin_rpt-contain_sf"/>
</dbReference>
<dbReference type="GO" id="GO:0015279">
    <property type="term" value="F:store-operated calcium channel activity"/>
    <property type="evidence" value="ECO:0007669"/>
    <property type="project" value="TreeGrafter"/>
</dbReference>
<keyword evidence="9" id="KW-0407">Ion channel</keyword>
<feature type="transmembrane region" description="Helical" evidence="11">
    <location>
        <begin position="858"/>
        <end position="883"/>
    </location>
</feature>
<comment type="caution">
    <text evidence="12">The sequence shown here is derived from an EMBL/GenBank/DDBJ whole genome shotgun (WGS) entry which is preliminary data.</text>
</comment>
<dbReference type="PRINTS" id="PR01097">
    <property type="entry name" value="TRNSRECEPTRP"/>
</dbReference>
<gene>
    <name evidence="12" type="ORF">PACLA_8A009598</name>
</gene>
<reference evidence="12" key="1">
    <citation type="submission" date="2020-04" db="EMBL/GenBank/DDBJ databases">
        <authorList>
            <person name="Alioto T."/>
            <person name="Alioto T."/>
            <person name="Gomez Garrido J."/>
        </authorList>
    </citation>
    <scope>NUCLEOTIDE SEQUENCE</scope>
    <source>
        <strain evidence="12">A484AB</strain>
    </source>
</reference>
<evidence type="ECO:0000313" key="13">
    <source>
        <dbReference type="Proteomes" id="UP001152795"/>
    </source>
</evidence>
<evidence type="ECO:0000256" key="4">
    <source>
        <dbReference type="ARBA" id="ARBA00022737"/>
    </source>
</evidence>